<dbReference type="PANTHER" id="PTHR22684:SF0">
    <property type="entry name" value="RIBOSOME QUALITY CONTROL COMPLEX SUBUNIT TCF25"/>
    <property type="match status" value="1"/>
</dbReference>
<reference evidence="2 3" key="1">
    <citation type="submission" date="2018-02" db="EMBL/GenBank/DDBJ databases">
        <title>The genomes of Aspergillus section Nigri reveals drivers in fungal speciation.</title>
        <authorList>
            <consortium name="DOE Joint Genome Institute"/>
            <person name="Vesth T.C."/>
            <person name="Nybo J."/>
            <person name="Theobald S."/>
            <person name="Brandl J."/>
            <person name="Frisvad J.C."/>
            <person name="Nielsen K.F."/>
            <person name="Lyhne E.K."/>
            <person name="Kogle M.E."/>
            <person name="Kuo A."/>
            <person name="Riley R."/>
            <person name="Clum A."/>
            <person name="Nolan M."/>
            <person name="Lipzen A."/>
            <person name="Salamov A."/>
            <person name="Henrissat B."/>
            <person name="Wiebenga A."/>
            <person name="De vries R.P."/>
            <person name="Grigoriev I.V."/>
            <person name="Mortensen U.H."/>
            <person name="Andersen M.R."/>
            <person name="Baker S.E."/>
        </authorList>
    </citation>
    <scope>NUCLEOTIDE SEQUENCE [LARGE SCALE GENOMIC DNA]</scope>
    <source>
        <strain evidence="2 3">CBS 115571</strain>
    </source>
</reference>
<dbReference type="EMBL" id="KZ825218">
    <property type="protein sequence ID" value="PYI14186.1"/>
    <property type="molecule type" value="Genomic_DNA"/>
</dbReference>
<dbReference type="Pfam" id="PF04910">
    <property type="entry name" value="Tcf25"/>
    <property type="match status" value="1"/>
</dbReference>
<organism evidence="2 3">
    <name type="scientific">Aspergillus violaceofuscus (strain CBS 115571)</name>
    <dbReference type="NCBI Taxonomy" id="1450538"/>
    <lineage>
        <taxon>Eukaryota</taxon>
        <taxon>Fungi</taxon>
        <taxon>Dikarya</taxon>
        <taxon>Ascomycota</taxon>
        <taxon>Pezizomycotina</taxon>
        <taxon>Eurotiomycetes</taxon>
        <taxon>Eurotiomycetidae</taxon>
        <taxon>Eurotiales</taxon>
        <taxon>Aspergillaceae</taxon>
        <taxon>Aspergillus</taxon>
    </lineage>
</organism>
<dbReference type="InterPro" id="IPR006994">
    <property type="entry name" value="TCF25/Rqc1"/>
</dbReference>
<evidence type="ECO:0000313" key="2">
    <source>
        <dbReference type="EMBL" id="PYI14186.1"/>
    </source>
</evidence>
<accession>A0A2V5I3I8</accession>
<feature type="compositionally biased region" description="Acidic residues" evidence="1">
    <location>
        <begin position="51"/>
        <end position="67"/>
    </location>
</feature>
<feature type="compositionally biased region" description="Basic residues" evidence="1">
    <location>
        <begin position="114"/>
        <end position="127"/>
    </location>
</feature>
<feature type="region of interest" description="Disordered" evidence="1">
    <location>
        <begin position="163"/>
        <end position="182"/>
    </location>
</feature>
<feature type="region of interest" description="Disordered" evidence="1">
    <location>
        <begin position="1"/>
        <end position="150"/>
    </location>
</feature>
<feature type="region of interest" description="Disordered" evidence="1">
    <location>
        <begin position="637"/>
        <end position="676"/>
    </location>
</feature>
<name>A0A2V5I3I8_ASPV1</name>
<protein>
    <submittedName>
        <fullName evidence="2">DUF654-domain-containing protein</fullName>
    </submittedName>
</protein>
<dbReference type="GO" id="GO:0072344">
    <property type="term" value="P:rescue of stalled ribosome"/>
    <property type="evidence" value="ECO:0007669"/>
    <property type="project" value="TreeGrafter"/>
</dbReference>
<feature type="compositionally biased region" description="Acidic residues" evidence="1">
    <location>
        <begin position="90"/>
        <end position="100"/>
    </location>
</feature>
<keyword evidence="3" id="KW-1185">Reference proteome</keyword>
<dbReference type="Proteomes" id="UP000249829">
    <property type="component" value="Unassembled WGS sequence"/>
</dbReference>
<proteinExistence type="predicted"/>
<feature type="compositionally biased region" description="Low complexity" evidence="1">
    <location>
        <begin position="128"/>
        <end position="150"/>
    </location>
</feature>
<dbReference type="GO" id="GO:1990112">
    <property type="term" value="C:RQC complex"/>
    <property type="evidence" value="ECO:0007669"/>
    <property type="project" value="TreeGrafter"/>
</dbReference>
<dbReference type="GO" id="GO:1990116">
    <property type="term" value="P:ribosome-associated ubiquitin-dependent protein catabolic process"/>
    <property type="evidence" value="ECO:0007669"/>
    <property type="project" value="TreeGrafter"/>
</dbReference>
<feature type="compositionally biased region" description="Basic and acidic residues" evidence="1">
    <location>
        <begin position="596"/>
        <end position="606"/>
    </location>
</feature>
<dbReference type="Gene3D" id="1.25.40.10">
    <property type="entry name" value="Tetratricopeptide repeat domain"/>
    <property type="match status" value="1"/>
</dbReference>
<sequence length="767" mass="85583">MSSRAIRKLQKQREQQIQAEQANDSSSDDELVSRPAKPKLNAFDLLNSFGDGDEEEDDEDDHNDADEQSEKEVEVPEPVTRPAQEAKADGEEDEEEEQEEREAPRTVKPAGSGKRNKKKNKNKKRKATAAAANASTTTTAKAGKPAAVTTGEDEIDRALKALAVDPEHPTAGRDTSFAKTPEDLLGIDPRNLNATNEMRKLFGNVVLENFDQDATGSGGRRRERGPETLDLGQALTGRYSPASRGQSLAGVTLRRNVLMQGKDEWPRAPSGGLGMELVEKRADGNTLYKILHNAAYTDVQRQFEICVESMDPQRMIHLLQYNPYHISTLLQVSEIAKHQGDHAVSADLLERALFNIGRSAHSSFGNLLKQGRAKLEFVQEANRELWLVGWRYIANLGMKGTWRTAYEWAKLLLSLNESDPYCMRLLIDHLALRGREYSHFVELCTQTRLSKEWETLPNIQCSLALAYLRLNKPKECREQLRRAMSRYPWVFCKLAQELDIQPMPKRIWGKMPPTTAHELLTELYISRAKDLWNTPEAVSLIVEVADTLSDEEEPVEPPAITLDIARHVVLSDIPKVTTFLPGRFISGRISASDPLPPHESEAHRQQSDPAPSYLAQTPAANRPQWLRDLLDQLNNGGIQFPGFNRDSDAGDETIGDEDASSGGGETTNARGPPSADQQPLLEQWLLGDGMHALQAFLQQYGVDRGNWGDVVDYSPLTEYVDGLDSVQPESARDTLLAGPIREAMGELTAVMLEDELQLLRYDDEEDV</sequence>
<dbReference type="STRING" id="1450538.A0A2V5I3I8"/>
<feature type="compositionally biased region" description="Acidic residues" evidence="1">
    <location>
        <begin position="649"/>
        <end position="659"/>
    </location>
</feature>
<dbReference type="AlphaFoldDB" id="A0A2V5I3I8"/>
<feature type="region of interest" description="Disordered" evidence="1">
    <location>
        <begin position="590"/>
        <end position="616"/>
    </location>
</feature>
<evidence type="ECO:0000256" key="1">
    <source>
        <dbReference type="SAM" id="MobiDB-lite"/>
    </source>
</evidence>
<evidence type="ECO:0000313" key="3">
    <source>
        <dbReference type="Proteomes" id="UP000249829"/>
    </source>
</evidence>
<feature type="compositionally biased region" description="Basic residues" evidence="1">
    <location>
        <begin position="1"/>
        <end position="10"/>
    </location>
</feature>
<dbReference type="OMA" id="IWGKMPP"/>
<dbReference type="PANTHER" id="PTHR22684">
    <property type="entry name" value="NULP1-RELATED"/>
    <property type="match status" value="1"/>
</dbReference>
<dbReference type="InterPro" id="IPR011990">
    <property type="entry name" value="TPR-like_helical_dom_sf"/>
</dbReference>
<gene>
    <name evidence="2" type="ORF">BO99DRAFT_406883</name>
</gene>